<name>A0A518FV59_9PLAN</name>
<dbReference type="Proteomes" id="UP000320839">
    <property type="component" value="Chromosome"/>
</dbReference>
<evidence type="ECO:0000256" key="1">
    <source>
        <dbReference type="SAM" id="Phobius"/>
    </source>
</evidence>
<keyword evidence="1" id="KW-0472">Membrane</keyword>
<keyword evidence="1" id="KW-1133">Transmembrane helix</keyword>
<dbReference type="EMBL" id="CP036317">
    <property type="protein sequence ID" value="QDV20231.1"/>
    <property type="molecule type" value="Genomic_DNA"/>
</dbReference>
<reference evidence="2 3" key="1">
    <citation type="submission" date="2019-02" db="EMBL/GenBank/DDBJ databases">
        <title>Deep-cultivation of Planctomycetes and their phenomic and genomic characterization uncovers novel biology.</title>
        <authorList>
            <person name="Wiegand S."/>
            <person name="Jogler M."/>
            <person name="Boedeker C."/>
            <person name="Pinto D."/>
            <person name="Vollmers J."/>
            <person name="Rivas-Marin E."/>
            <person name="Kohn T."/>
            <person name="Peeters S.H."/>
            <person name="Heuer A."/>
            <person name="Rast P."/>
            <person name="Oberbeckmann S."/>
            <person name="Bunk B."/>
            <person name="Jeske O."/>
            <person name="Meyerdierks A."/>
            <person name="Storesund J.E."/>
            <person name="Kallscheuer N."/>
            <person name="Luecker S."/>
            <person name="Lage O.M."/>
            <person name="Pohl T."/>
            <person name="Merkel B.J."/>
            <person name="Hornburger P."/>
            <person name="Mueller R.-W."/>
            <person name="Bruemmer F."/>
            <person name="Labrenz M."/>
            <person name="Spormann A.M."/>
            <person name="Op den Camp H."/>
            <person name="Overmann J."/>
            <person name="Amann R."/>
            <person name="Jetten M.S.M."/>
            <person name="Mascher T."/>
            <person name="Medema M.H."/>
            <person name="Devos D.P."/>
            <person name="Kaster A.-K."/>
            <person name="Ovreas L."/>
            <person name="Rohde M."/>
            <person name="Galperin M.Y."/>
            <person name="Jogler C."/>
        </authorList>
    </citation>
    <scope>NUCLEOTIDE SEQUENCE [LARGE SCALE GENOMIC DNA]</scope>
    <source>
        <strain evidence="2 3">Pan153</strain>
    </source>
</reference>
<organism evidence="2 3">
    <name type="scientific">Gimesia panareensis</name>
    <dbReference type="NCBI Taxonomy" id="2527978"/>
    <lineage>
        <taxon>Bacteria</taxon>
        <taxon>Pseudomonadati</taxon>
        <taxon>Planctomycetota</taxon>
        <taxon>Planctomycetia</taxon>
        <taxon>Planctomycetales</taxon>
        <taxon>Planctomycetaceae</taxon>
        <taxon>Gimesia</taxon>
    </lineage>
</organism>
<feature type="transmembrane region" description="Helical" evidence="1">
    <location>
        <begin position="73"/>
        <end position="91"/>
    </location>
</feature>
<protein>
    <submittedName>
        <fullName evidence="2">Uncharacterized protein</fullName>
    </submittedName>
</protein>
<dbReference type="AlphaFoldDB" id="A0A518FV59"/>
<evidence type="ECO:0000313" key="3">
    <source>
        <dbReference type="Proteomes" id="UP000320839"/>
    </source>
</evidence>
<evidence type="ECO:0000313" key="2">
    <source>
        <dbReference type="EMBL" id="QDV20231.1"/>
    </source>
</evidence>
<gene>
    <name evidence="2" type="ORF">Pan153_49050</name>
</gene>
<keyword evidence="1" id="KW-0812">Transmembrane</keyword>
<dbReference type="RefSeq" id="WP_145458278.1">
    <property type="nucleotide sequence ID" value="NZ_CP036317.1"/>
</dbReference>
<dbReference type="OrthoDB" id="291392at2"/>
<accession>A0A518FV59</accession>
<sequence>MKPYDTSGMLENEDELESVLRAYFQQEMPPELQELTELSDEEFEAHYRQLRAEGNATPEHLEPVSRRGYQRGLLVSALSVCLIAGLAWVFYPKQPEQPVLTHQPPATEAELTTQPTKADPVIADVPDTDPDTLVVLDQGETPLEMTPEVDDNIQESIDITLYNTELGPVEQRTELSWTNITVENPETGSHVKMSMPELTIDFVPVYKSSLSLIGDETDSSEQQQ</sequence>
<proteinExistence type="predicted"/>